<evidence type="ECO:0000256" key="3">
    <source>
        <dbReference type="ARBA" id="ARBA00022679"/>
    </source>
</evidence>
<keyword evidence="1" id="KW-0813">Transport</keyword>
<evidence type="ECO:0000313" key="8">
    <source>
        <dbReference type="EMBL" id="MSS01701.1"/>
    </source>
</evidence>
<gene>
    <name evidence="8" type="ORF">FYJ50_06270</name>
</gene>
<proteinExistence type="predicted"/>
<dbReference type="InterPro" id="IPR036542">
    <property type="entry name" value="PTS_IIA_lac/cel_sf"/>
</dbReference>
<dbReference type="GO" id="GO:0009401">
    <property type="term" value="P:phosphoenolpyruvate-dependent sugar phosphotransferase system"/>
    <property type="evidence" value="ECO:0007669"/>
    <property type="project" value="UniProtKB-KW"/>
</dbReference>
<feature type="active site" description="Tele-phosphohistidine intermediate" evidence="5">
    <location>
        <position position="77"/>
    </location>
</feature>
<keyword evidence="4" id="KW-0598">Phosphotransferase system</keyword>
<dbReference type="PANTHER" id="PTHR34382:SF7">
    <property type="entry name" value="PTS SYSTEM N,N'-DIACETYLCHITOBIOSE-SPECIFIC EIIA COMPONENT"/>
    <property type="match status" value="1"/>
</dbReference>
<keyword evidence="6" id="KW-0479">Metal-binding</keyword>
<dbReference type="InterPro" id="IPR003188">
    <property type="entry name" value="PTS_IIA_lac/cel"/>
</dbReference>
<dbReference type="GO" id="GO:0046872">
    <property type="term" value="F:metal ion binding"/>
    <property type="evidence" value="ECO:0007669"/>
    <property type="project" value="UniProtKB-KW"/>
</dbReference>
<name>A0A7X2T4D3_9FIRM</name>
<dbReference type="RefSeq" id="WP_154460239.1">
    <property type="nucleotide sequence ID" value="NZ_JAQYTQ010000033.1"/>
</dbReference>
<dbReference type="GO" id="GO:0016740">
    <property type="term" value="F:transferase activity"/>
    <property type="evidence" value="ECO:0007669"/>
    <property type="project" value="UniProtKB-KW"/>
</dbReference>
<dbReference type="CDD" id="cd00215">
    <property type="entry name" value="PTS_IIA_lac"/>
    <property type="match status" value="1"/>
</dbReference>
<feature type="binding site" evidence="6">
    <location>
        <position position="80"/>
    </location>
    <ligand>
        <name>Mg(2+)</name>
        <dbReference type="ChEBI" id="CHEBI:18420"/>
        <note>ligand shared between all trimeric partners</note>
    </ligand>
</feature>
<dbReference type="Proteomes" id="UP000470082">
    <property type="component" value="Unassembled WGS sequence"/>
</dbReference>
<dbReference type="PIRSF" id="PIRSF000699">
    <property type="entry name" value="PTS_IILac_III"/>
    <property type="match status" value="1"/>
</dbReference>
<evidence type="ECO:0000256" key="7">
    <source>
        <dbReference type="PROSITE-ProRule" id="PRU00418"/>
    </source>
</evidence>
<evidence type="ECO:0000256" key="5">
    <source>
        <dbReference type="PIRSR" id="PIRSR000699-1"/>
    </source>
</evidence>
<sequence length="104" mass="11903">MEKDLTQISFEIIAYAGDARSYAFKALQEAKNKNFELAQQYLQKSKDAGVKAHQAQTDLLFDEMNGNTSEMSLLLVHSQDHLMTSMLAQELIEEMIELYKKVEL</sequence>
<dbReference type="AlphaFoldDB" id="A0A7X2T4D3"/>
<organism evidence="8 9">
    <name type="scientific">Floccifex porci</name>
    <dbReference type="NCBI Taxonomy" id="2606629"/>
    <lineage>
        <taxon>Bacteria</taxon>
        <taxon>Bacillati</taxon>
        <taxon>Bacillota</taxon>
        <taxon>Erysipelotrichia</taxon>
        <taxon>Erysipelotrichales</taxon>
        <taxon>Erysipelotrichaceae</taxon>
        <taxon>Floccifex</taxon>
    </lineage>
</organism>
<evidence type="ECO:0000256" key="1">
    <source>
        <dbReference type="ARBA" id="ARBA00022448"/>
    </source>
</evidence>
<reference evidence="8 9" key="1">
    <citation type="submission" date="2019-08" db="EMBL/GenBank/DDBJ databases">
        <title>In-depth cultivation of the pig gut microbiome towards novel bacterial diversity and tailored functional studies.</title>
        <authorList>
            <person name="Wylensek D."/>
            <person name="Hitch T.C.A."/>
            <person name="Clavel T."/>
        </authorList>
    </citation>
    <scope>NUCLEOTIDE SEQUENCE [LARGE SCALE GENOMIC DNA]</scope>
    <source>
        <strain evidence="8 9">LKV-178-WT-2G</strain>
    </source>
</reference>
<accession>A0A7X2T4D3</accession>
<keyword evidence="3" id="KW-0808">Transferase</keyword>
<evidence type="ECO:0000256" key="6">
    <source>
        <dbReference type="PIRSR" id="PIRSR000699-2"/>
    </source>
</evidence>
<dbReference type="PROSITE" id="PS51095">
    <property type="entry name" value="PTS_EIIA_TYPE_3"/>
    <property type="match status" value="1"/>
</dbReference>
<dbReference type="Gene3D" id="1.20.58.80">
    <property type="entry name" value="Phosphotransferase system, lactose/cellobiose-type IIA subunit"/>
    <property type="match status" value="1"/>
</dbReference>
<dbReference type="Pfam" id="PF02255">
    <property type="entry name" value="PTS_IIA"/>
    <property type="match status" value="1"/>
</dbReference>
<dbReference type="PANTHER" id="PTHR34382">
    <property type="entry name" value="PTS SYSTEM N,N'-DIACETYLCHITOBIOSE-SPECIFIC EIIA COMPONENT"/>
    <property type="match status" value="1"/>
</dbReference>
<feature type="modified residue" description="Phosphohistidine; by HPr" evidence="7">
    <location>
        <position position="77"/>
    </location>
</feature>
<keyword evidence="2" id="KW-0762">Sugar transport</keyword>
<dbReference type="EMBL" id="VUMM01000011">
    <property type="protein sequence ID" value="MSS01701.1"/>
    <property type="molecule type" value="Genomic_DNA"/>
</dbReference>
<evidence type="ECO:0000313" key="9">
    <source>
        <dbReference type="Proteomes" id="UP000470082"/>
    </source>
</evidence>
<evidence type="ECO:0000256" key="4">
    <source>
        <dbReference type="ARBA" id="ARBA00022683"/>
    </source>
</evidence>
<comment type="cofactor">
    <cofactor evidence="6">
        <name>Mg(2+)</name>
        <dbReference type="ChEBI" id="CHEBI:18420"/>
    </cofactor>
    <text evidence="6">Binds 1 Mg(2+) ion per trimer.</text>
</comment>
<evidence type="ECO:0000256" key="2">
    <source>
        <dbReference type="ARBA" id="ARBA00022597"/>
    </source>
</evidence>
<keyword evidence="9" id="KW-1185">Reference proteome</keyword>
<dbReference type="SUPFAM" id="SSF46973">
    <property type="entry name" value="Enzyme IIa from lactose specific PTS, IIa-lac"/>
    <property type="match status" value="1"/>
</dbReference>
<comment type="caution">
    <text evidence="8">The sequence shown here is derived from an EMBL/GenBank/DDBJ whole genome shotgun (WGS) entry which is preliminary data.</text>
</comment>
<keyword evidence="6" id="KW-0460">Magnesium</keyword>
<protein>
    <submittedName>
        <fullName evidence="8">PTS lactose/cellobiose transporter subunit IIA</fullName>
    </submittedName>
</protein>